<name>A0A482W3A0_ASBVE</name>
<accession>A0A482W3A0</accession>
<organism evidence="1 2">
    <name type="scientific">Asbolus verrucosus</name>
    <name type="common">Desert ironclad beetle</name>
    <dbReference type="NCBI Taxonomy" id="1661398"/>
    <lineage>
        <taxon>Eukaryota</taxon>
        <taxon>Metazoa</taxon>
        <taxon>Ecdysozoa</taxon>
        <taxon>Arthropoda</taxon>
        <taxon>Hexapoda</taxon>
        <taxon>Insecta</taxon>
        <taxon>Pterygota</taxon>
        <taxon>Neoptera</taxon>
        <taxon>Endopterygota</taxon>
        <taxon>Coleoptera</taxon>
        <taxon>Polyphaga</taxon>
        <taxon>Cucujiformia</taxon>
        <taxon>Tenebrionidae</taxon>
        <taxon>Pimeliinae</taxon>
        <taxon>Asbolus</taxon>
    </lineage>
</organism>
<proteinExistence type="predicted"/>
<feature type="non-terminal residue" evidence="1">
    <location>
        <position position="364"/>
    </location>
</feature>
<dbReference type="EMBL" id="QDEB01037972">
    <property type="protein sequence ID" value="RZC39028.1"/>
    <property type="molecule type" value="Genomic_DNA"/>
</dbReference>
<keyword evidence="2" id="KW-1185">Reference proteome</keyword>
<protein>
    <submittedName>
        <fullName evidence="1">C7orf26-like</fullName>
    </submittedName>
</protein>
<dbReference type="Pfam" id="PF14964">
    <property type="entry name" value="INTS15"/>
    <property type="match status" value="1"/>
</dbReference>
<dbReference type="STRING" id="1661398.A0A482W3A0"/>
<dbReference type="OrthoDB" id="5861309at2759"/>
<dbReference type="Proteomes" id="UP000292052">
    <property type="component" value="Unassembled WGS sequence"/>
</dbReference>
<gene>
    <name evidence="1" type="ORF">BDFB_001889</name>
</gene>
<dbReference type="InterPro" id="IPR027844">
    <property type="entry name" value="INTS15"/>
</dbReference>
<dbReference type="PANTHER" id="PTHR14540">
    <property type="entry name" value="INTEGRATOR COMPLEX SUBUNIT 15"/>
    <property type="match status" value="1"/>
</dbReference>
<evidence type="ECO:0000313" key="1">
    <source>
        <dbReference type="EMBL" id="RZC39028.1"/>
    </source>
</evidence>
<reference evidence="1 2" key="1">
    <citation type="submission" date="2017-03" db="EMBL/GenBank/DDBJ databases">
        <title>Genome of the blue death feigning beetle - Asbolus verrucosus.</title>
        <authorList>
            <person name="Rider S.D."/>
        </authorList>
    </citation>
    <scope>NUCLEOTIDE SEQUENCE [LARGE SCALE GENOMIC DNA]</scope>
    <source>
        <strain evidence="1">Butters</strain>
        <tissue evidence="1">Head and leg muscle</tissue>
    </source>
</reference>
<sequence>MSAASEVNLKQALRKIEFPLCAKEALNKIGELICGRITSIKNMDLALDLMSEFIFCEVDRRGNKRSSPLSALLELQLLEILFEHFNSLTNEAARNTVFLSLFSGTTALQRAGILSKLVSLAIGIPSPAILTSASTWMQQLGSTSVNSCKLAEAIVHDYFHLVPSAAERMKALPDVAPQFTANFLTAVAENYFNSKKKDQTYPSETLLEMITLWISQNTYLCTAAQQKQAALPPGAIAMEATTAIAGLIRWCTLAAIYEQNTELYCRLHLALLNSILEIPRTNPPKAICAQHLATPLRFILLYNARSVKQQNNDSLQLALDRLAQAVQVALSVNCVYGKIDDLINQLQQFPFNKLMSIVINTHKE</sequence>
<comment type="caution">
    <text evidence="1">The sequence shown here is derived from an EMBL/GenBank/DDBJ whole genome shotgun (WGS) entry which is preliminary data.</text>
</comment>
<dbReference type="PANTHER" id="PTHR14540:SF2">
    <property type="entry name" value="INTEGRATOR COMPLEX SUBUNIT 15"/>
    <property type="match status" value="1"/>
</dbReference>
<dbReference type="AlphaFoldDB" id="A0A482W3A0"/>
<evidence type="ECO:0000313" key="2">
    <source>
        <dbReference type="Proteomes" id="UP000292052"/>
    </source>
</evidence>